<dbReference type="EMBL" id="CP011112">
    <property type="protein sequence ID" value="AKU18715.1"/>
    <property type="molecule type" value="Genomic_DNA"/>
</dbReference>
<dbReference type="Pfam" id="PF12833">
    <property type="entry name" value="HTH_18"/>
    <property type="match status" value="1"/>
</dbReference>
<dbReference type="InterPro" id="IPR009057">
    <property type="entry name" value="Homeodomain-like_sf"/>
</dbReference>
<name>A0A0K1JQ90_9MICO</name>
<keyword evidence="1" id="KW-0805">Transcription regulation</keyword>
<organism evidence="5 6">
    <name type="scientific">Luteipulveratus mongoliensis</name>
    <dbReference type="NCBI Taxonomy" id="571913"/>
    <lineage>
        <taxon>Bacteria</taxon>
        <taxon>Bacillati</taxon>
        <taxon>Actinomycetota</taxon>
        <taxon>Actinomycetes</taxon>
        <taxon>Micrococcales</taxon>
        <taxon>Dermacoccaceae</taxon>
        <taxon>Luteipulveratus</taxon>
    </lineage>
</organism>
<sequence length="204" mass="22018">MVGEIDASVLVQRPAEPRWHLVVLDGPGPARVVLAGPKSTSDSFVVPGDVRGTWVQLRLGTYLAGARMSDLVDAELTLAEAGRRTFDLRGSSVEIHEDDDAEAMVEKLVLDGVLAFDPLVGRVLAGTTTSVPERTARHRLRTATGQSREQIRQIERAKHAASLITTGMPLAVVAAEAGYTDQPHLTRSVKRWLGRTPGQLRADA</sequence>
<protein>
    <recommendedName>
        <fullName evidence="4">HTH araC/xylS-type domain-containing protein</fullName>
    </recommendedName>
</protein>
<dbReference type="PROSITE" id="PS00041">
    <property type="entry name" value="HTH_ARAC_FAMILY_1"/>
    <property type="match status" value="1"/>
</dbReference>
<evidence type="ECO:0000256" key="2">
    <source>
        <dbReference type="ARBA" id="ARBA00023125"/>
    </source>
</evidence>
<evidence type="ECO:0000313" key="5">
    <source>
        <dbReference type="EMBL" id="AKU18715.1"/>
    </source>
</evidence>
<evidence type="ECO:0000259" key="4">
    <source>
        <dbReference type="PROSITE" id="PS01124"/>
    </source>
</evidence>
<proteinExistence type="predicted"/>
<dbReference type="Gene3D" id="1.10.10.60">
    <property type="entry name" value="Homeodomain-like"/>
    <property type="match status" value="1"/>
</dbReference>
<dbReference type="GO" id="GO:0003700">
    <property type="term" value="F:DNA-binding transcription factor activity"/>
    <property type="evidence" value="ECO:0007669"/>
    <property type="project" value="InterPro"/>
</dbReference>
<dbReference type="AlphaFoldDB" id="A0A0K1JQ90"/>
<gene>
    <name evidence="5" type="ORF">VV02_07060</name>
</gene>
<dbReference type="InterPro" id="IPR018062">
    <property type="entry name" value="HTH_AraC-typ_CS"/>
</dbReference>
<reference evidence="5 6" key="1">
    <citation type="submission" date="2015-03" db="EMBL/GenBank/DDBJ databases">
        <title>Luteipulveratus halotolerans sp. nov., a novel actinobacterium (Dermacoccaceae) from Sarawak, Malaysia.</title>
        <authorList>
            <person name="Juboi H."/>
            <person name="Basik A."/>
            <person name="Shamsul S.S."/>
            <person name="Arnold P."/>
            <person name="Schmitt E.K."/>
            <person name="Sanglier J.-J."/>
            <person name="Yeo T."/>
        </authorList>
    </citation>
    <scope>NUCLEOTIDE SEQUENCE [LARGE SCALE GENOMIC DNA]</scope>
    <source>
        <strain evidence="5 6">MN07-A0370</strain>
    </source>
</reference>
<feature type="domain" description="HTH araC/xylS-type" evidence="4">
    <location>
        <begin position="131"/>
        <end position="203"/>
    </location>
</feature>
<dbReference type="STRING" id="571913.VV02_07060"/>
<dbReference type="SMART" id="SM00342">
    <property type="entry name" value="HTH_ARAC"/>
    <property type="match status" value="1"/>
</dbReference>
<evidence type="ECO:0000256" key="1">
    <source>
        <dbReference type="ARBA" id="ARBA00023015"/>
    </source>
</evidence>
<dbReference type="PROSITE" id="PS01124">
    <property type="entry name" value="HTH_ARAC_FAMILY_2"/>
    <property type="match status" value="1"/>
</dbReference>
<dbReference type="InterPro" id="IPR018060">
    <property type="entry name" value="HTH_AraC"/>
</dbReference>
<evidence type="ECO:0000313" key="6">
    <source>
        <dbReference type="Proteomes" id="UP000066480"/>
    </source>
</evidence>
<keyword evidence="3" id="KW-0804">Transcription</keyword>
<dbReference type="SUPFAM" id="SSF46689">
    <property type="entry name" value="Homeodomain-like"/>
    <property type="match status" value="1"/>
</dbReference>
<keyword evidence="6" id="KW-1185">Reference proteome</keyword>
<dbReference type="GO" id="GO:0043565">
    <property type="term" value="F:sequence-specific DNA binding"/>
    <property type="evidence" value="ECO:0007669"/>
    <property type="project" value="InterPro"/>
</dbReference>
<dbReference type="Proteomes" id="UP000066480">
    <property type="component" value="Chromosome"/>
</dbReference>
<evidence type="ECO:0000256" key="3">
    <source>
        <dbReference type="ARBA" id="ARBA00023163"/>
    </source>
</evidence>
<keyword evidence="2" id="KW-0238">DNA-binding</keyword>
<dbReference type="KEGG" id="lmoi:VV02_07060"/>
<accession>A0A0K1JQ90</accession>